<keyword evidence="5" id="KW-0552">Olfaction</keyword>
<comment type="subcellular location">
    <subcellularLocation>
        <location evidence="1">Cell membrane</location>
        <topology evidence="1">Multi-pass membrane protein</topology>
    </subcellularLocation>
</comment>
<evidence type="ECO:0000256" key="9">
    <source>
        <dbReference type="ARBA" id="ARBA00023224"/>
    </source>
</evidence>
<dbReference type="GO" id="GO:0004984">
    <property type="term" value="F:olfactory receptor activity"/>
    <property type="evidence" value="ECO:0007669"/>
    <property type="project" value="InterPro"/>
</dbReference>
<evidence type="ECO:0000256" key="2">
    <source>
        <dbReference type="ARBA" id="ARBA00022475"/>
    </source>
</evidence>
<sequence>MNGEMKKICRHLRIIYEMCEKLENVYKFLTLAQILATLFILCSCLYLVSTTPESSKQLAEIVYMVAMGFQLILYCWFGNEVTLKADRIPFYIWECDWISADAQFKKSMIFTMVRAKRPLYLTAGKFVPLTLSTFIAIIKASYSAYAVIKNTSRSIQIR</sequence>
<feature type="transmembrane region" description="Helical" evidence="10">
    <location>
        <begin position="126"/>
        <end position="148"/>
    </location>
</feature>
<keyword evidence="9" id="KW-0807">Transducer</keyword>
<dbReference type="Pfam" id="PF02949">
    <property type="entry name" value="7tm_6"/>
    <property type="match status" value="1"/>
</dbReference>
<evidence type="ECO:0000256" key="10">
    <source>
        <dbReference type="SAM" id="Phobius"/>
    </source>
</evidence>
<accession>A0A310S3N5</accession>
<keyword evidence="3" id="KW-0716">Sensory transduction</keyword>
<dbReference type="EMBL" id="GGOB01000120">
    <property type="protein sequence ID" value="MCH29516.1"/>
    <property type="molecule type" value="mRNA"/>
</dbReference>
<dbReference type="GO" id="GO:0005886">
    <property type="term" value="C:plasma membrane"/>
    <property type="evidence" value="ECO:0007669"/>
    <property type="project" value="UniProtKB-SubCell"/>
</dbReference>
<dbReference type="GO" id="GO:0007165">
    <property type="term" value="P:signal transduction"/>
    <property type="evidence" value="ECO:0007669"/>
    <property type="project" value="UniProtKB-KW"/>
</dbReference>
<keyword evidence="2" id="KW-1003">Cell membrane</keyword>
<evidence type="ECO:0000256" key="1">
    <source>
        <dbReference type="ARBA" id="ARBA00004651"/>
    </source>
</evidence>
<dbReference type="PANTHER" id="PTHR21137:SF35">
    <property type="entry name" value="ODORANT RECEPTOR 19A-RELATED"/>
    <property type="match status" value="1"/>
</dbReference>
<evidence type="ECO:0000256" key="4">
    <source>
        <dbReference type="ARBA" id="ARBA00022692"/>
    </source>
</evidence>
<evidence type="ECO:0000256" key="3">
    <source>
        <dbReference type="ARBA" id="ARBA00022606"/>
    </source>
</evidence>
<evidence type="ECO:0000256" key="8">
    <source>
        <dbReference type="ARBA" id="ARBA00023170"/>
    </source>
</evidence>
<dbReference type="InterPro" id="IPR004117">
    <property type="entry name" value="7tm6_olfct_rcpt"/>
</dbReference>
<name>A0A310S3N5_CHRLA</name>
<evidence type="ECO:0000256" key="6">
    <source>
        <dbReference type="ARBA" id="ARBA00022989"/>
    </source>
</evidence>
<keyword evidence="8 11" id="KW-0675">Receptor</keyword>
<feature type="transmembrane region" description="Helical" evidence="10">
    <location>
        <begin position="28"/>
        <end position="49"/>
    </location>
</feature>
<protein>
    <submittedName>
        <fullName evidence="11">Odorant receptor 21</fullName>
    </submittedName>
</protein>
<dbReference type="GO" id="GO:0005549">
    <property type="term" value="F:odorant binding"/>
    <property type="evidence" value="ECO:0007669"/>
    <property type="project" value="InterPro"/>
</dbReference>
<gene>
    <name evidence="11" type="primary">or21</name>
</gene>
<dbReference type="AlphaFoldDB" id="A0A310S3N5"/>
<reference evidence="11" key="1">
    <citation type="journal article" date="2018" name="Ecol. Evol.">
        <title>A subset of chemosensory genes differs between two populations of a specialized leaf beetle after host plant shift.</title>
        <authorList>
            <person name="Wang D."/>
            <person name="Pentzold S."/>
            <person name="Kunert M."/>
            <person name="Groth M."/>
            <person name="Brandt W."/>
            <person name="Pasteels J.M."/>
            <person name="Boland W."/>
            <person name="Burse A."/>
        </authorList>
    </citation>
    <scope>NUCLEOTIDE SEQUENCE</scope>
</reference>
<evidence type="ECO:0000256" key="7">
    <source>
        <dbReference type="ARBA" id="ARBA00023136"/>
    </source>
</evidence>
<keyword evidence="7 10" id="KW-0472">Membrane</keyword>
<proteinExistence type="evidence at transcript level"/>
<dbReference type="PANTHER" id="PTHR21137">
    <property type="entry name" value="ODORANT RECEPTOR"/>
    <property type="match status" value="1"/>
</dbReference>
<keyword evidence="6 10" id="KW-1133">Transmembrane helix</keyword>
<keyword evidence="4 10" id="KW-0812">Transmembrane</keyword>
<feature type="transmembrane region" description="Helical" evidence="10">
    <location>
        <begin position="61"/>
        <end position="79"/>
    </location>
</feature>
<evidence type="ECO:0000256" key="5">
    <source>
        <dbReference type="ARBA" id="ARBA00022725"/>
    </source>
</evidence>
<organism evidence="11">
    <name type="scientific">Chrysomela lapponica</name>
    <name type="common">Leaf beetle</name>
    <dbReference type="NCBI Taxonomy" id="153811"/>
    <lineage>
        <taxon>Eukaryota</taxon>
        <taxon>Metazoa</taxon>
        <taxon>Ecdysozoa</taxon>
        <taxon>Arthropoda</taxon>
        <taxon>Hexapoda</taxon>
        <taxon>Insecta</taxon>
        <taxon>Pterygota</taxon>
        <taxon>Neoptera</taxon>
        <taxon>Endopterygota</taxon>
        <taxon>Coleoptera</taxon>
        <taxon>Polyphaga</taxon>
        <taxon>Cucujiformia</taxon>
        <taxon>Chrysomeloidea</taxon>
        <taxon>Chrysomelidae</taxon>
        <taxon>Chrysomelinae</taxon>
        <taxon>Chrysomelini</taxon>
        <taxon>Chrysomela</taxon>
    </lineage>
</organism>
<evidence type="ECO:0000313" key="11">
    <source>
        <dbReference type="EMBL" id="MCH29516.1"/>
    </source>
</evidence>